<dbReference type="AlphaFoldDB" id="A0ABD1K185"/>
<proteinExistence type="predicted"/>
<organism evidence="1 2">
    <name type="scientific">Coilia grayii</name>
    <name type="common">Gray's grenadier anchovy</name>
    <dbReference type="NCBI Taxonomy" id="363190"/>
    <lineage>
        <taxon>Eukaryota</taxon>
        <taxon>Metazoa</taxon>
        <taxon>Chordata</taxon>
        <taxon>Craniata</taxon>
        <taxon>Vertebrata</taxon>
        <taxon>Euteleostomi</taxon>
        <taxon>Actinopterygii</taxon>
        <taxon>Neopterygii</taxon>
        <taxon>Teleostei</taxon>
        <taxon>Clupei</taxon>
        <taxon>Clupeiformes</taxon>
        <taxon>Clupeoidei</taxon>
        <taxon>Engraulidae</taxon>
        <taxon>Coilinae</taxon>
        <taxon>Coilia</taxon>
    </lineage>
</organism>
<dbReference type="CDD" id="cd01644">
    <property type="entry name" value="RT_pepA17"/>
    <property type="match status" value="1"/>
</dbReference>
<comment type="caution">
    <text evidence="1">The sequence shown here is derived from an EMBL/GenBank/DDBJ whole genome shotgun (WGS) entry which is preliminary data.</text>
</comment>
<dbReference type="Proteomes" id="UP001591681">
    <property type="component" value="Unassembled WGS sequence"/>
</dbReference>
<gene>
    <name evidence="1" type="ORF">ACEWY4_012697</name>
</gene>
<dbReference type="PANTHER" id="PTHR47331:SF5">
    <property type="entry name" value="RIBONUCLEASE H"/>
    <property type="match status" value="1"/>
</dbReference>
<evidence type="ECO:0000313" key="1">
    <source>
        <dbReference type="EMBL" id="KAL2092899.1"/>
    </source>
</evidence>
<dbReference type="Gene3D" id="3.10.10.10">
    <property type="entry name" value="HIV Type 1 Reverse Transcriptase, subunit A, domain 1"/>
    <property type="match status" value="1"/>
</dbReference>
<keyword evidence="2" id="KW-1185">Reference proteome</keyword>
<name>A0ABD1K185_9TELE</name>
<protein>
    <submittedName>
        <fullName evidence="1">Uncharacterized protein</fullName>
    </submittedName>
</protein>
<reference evidence="1 2" key="1">
    <citation type="submission" date="2024-09" db="EMBL/GenBank/DDBJ databases">
        <title>A chromosome-level genome assembly of Gray's grenadier anchovy, Coilia grayii.</title>
        <authorList>
            <person name="Fu Z."/>
        </authorList>
    </citation>
    <scope>NUCLEOTIDE SEQUENCE [LARGE SCALE GENOMIC DNA]</scope>
    <source>
        <strain evidence="1">G4</strain>
        <tissue evidence="1">Muscle</tissue>
    </source>
</reference>
<dbReference type="InterPro" id="IPR043128">
    <property type="entry name" value="Rev_trsase/Diguanyl_cyclase"/>
</dbReference>
<sequence length="424" mass="48525">MPPQLDCEVGLLIGFNCPQVLLPRDVLSGEEGQPFAQKSVLGWSIIGYNNFVMDLKDEIGVSHRIIAKQVLPAIKLTHKFTSEVHYVHWSKVKEILSPADMVKVFQSDFAERTDGEDTMSQEYVMFLTRLKEDVKQKKDGHYETPLPFKRKRPVLPDNKACAEHRLNCLNKRFKKDEHYYKDYMTFMSDIIRKGDAVRAPKQELSNQPAWYIPHHGVYHLHKPRKIRVVFDCSARFQGTYLNEHLLKGPYLTNSLVGVLGRFRKGQVAIICDVERMFHQFHVTQEDQDYLRFLWWEDGELETPPAVFRIRVHLFDAAFSPGCAKFGLKHLAAQGQDKFSQAAVSFVQRNFYVDDGLASVKTEAEAIKLVREARDLCSSGKLRLHKFISNSKKVVATIPKTECAEGTADFDLALGEPKIERALGI</sequence>
<accession>A0ABD1K185</accession>
<dbReference type="EMBL" id="JBHFQA010000010">
    <property type="protein sequence ID" value="KAL2092899.1"/>
    <property type="molecule type" value="Genomic_DNA"/>
</dbReference>
<evidence type="ECO:0000313" key="2">
    <source>
        <dbReference type="Proteomes" id="UP001591681"/>
    </source>
</evidence>
<dbReference type="InterPro" id="IPR043502">
    <property type="entry name" value="DNA/RNA_pol_sf"/>
</dbReference>
<dbReference type="SUPFAM" id="SSF56672">
    <property type="entry name" value="DNA/RNA polymerases"/>
    <property type="match status" value="1"/>
</dbReference>
<dbReference type="PANTHER" id="PTHR47331">
    <property type="entry name" value="PHD-TYPE DOMAIN-CONTAINING PROTEIN"/>
    <property type="match status" value="1"/>
</dbReference>
<dbReference type="Gene3D" id="3.30.70.270">
    <property type="match status" value="1"/>
</dbReference>